<evidence type="ECO:0000256" key="3">
    <source>
        <dbReference type="ARBA" id="ARBA00013044"/>
    </source>
</evidence>
<comment type="caution">
    <text evidence="7">The sequence shown here is derived from an EMBL/GenBank/DDBJ whole genome shotgun (WGS) entry which is preliminary data.</text>
</comment>
<dbReference type="Pfam" id="PF22669">
    <property type="entry name" value="Exo_endo_phos2"/>
    <property type="match status" value="1"/>
</dbReference>
<dbReference type="InterPro" id="IPR046985">
    <property type="entry name" value="IP5"/>
</dbReference>
<dbReference type="EC" id="3.1.3.36" evidence="3"/>
<dbReference type="PANTHER" id="PTHR11200">
    <property type="entry name" value="INOSITOL 5-PHOSPHATASE"/>
    <property type="match status" value="1"/>
</dbReference>
<dbReference type="Pfam" id="PF02383">
    <property type="entry name" value="Syja_N"/>
    <property type="match status" value="1"/>
</dbReference>
<evidence type="ECO:0000256" key="5">
    <source>
        <dbReference type="SAM" id="MobiDB-lite"/>
    </source>
</evidence>
<comment type="similarity">
    <text evidence="2">In the central section; belongs to the inositol 1,4,5-trisphosphate 5-phosphatase family.</text>
</comment>
<feature type="region of interest" description="Disordered" evidence="5">
    <location>
        <begin position="994"/>
        <end position="1058"/>
    </location>
</feature>
<dbReference type="InterPro" id="IPR036691">
    <property type="entry name" value="Endo/exonu/phosph_ase_sf"/>
</dbReference>
<feature type="domain" description="SAC" evidence="6">
    <location>
        <begin position="170"/>
        <end position="519"/>
    </location>
</feature>
<dbReference type="PROSITE" id="PS50275">
    <property type="entry name" value="SAC"/>
    <property type="match status" value="1"/>
</dbReference>
<keyword evidence="8" id="KW-1185">Reference proteome</keyword>
<dbReference type="AlphaFoldDB" id="A0A9W8LJL2"/>
<dbReference type="EMBL" id="JANBUM010000196">
    <property type="protein sequence ID" value="KAJ2781839.1"/>
    <property type="molecule type" value="Genomic_DNA"/>
</dbReference>
<dbReference type="Gene3D" id="3.60.10.10">
    <property type="entry name" value="Endonuclease/exonuclease/phosphatase"/>
    <property type="match status" value="1"/>
</dbReference>
<dbReference type="OrthoDB" id="405996at2759"/>
<evidence type="ECO:0000259" key="6">
    <source>
        <dbReference type="PROSITE" id="PS50275"/>
    </source>
</evidence>
<evidence type="ECO:0000256" key="1">
    <source>
        <dbReference type="ARBA" id="ARBA00008943"/>
    </source>
</evidence>
<reference evidence="7" key="1">
    <citation type="submission" date="2022-07" db="EMBL/GenBank/DDBJ databases">
        <title>Phylogenomic reconstructions and comparative analyses of Kickxellomycotina fungi.</title>
        <authorList>
            <person name="Reynolds N.K."/>
            <person name="Stajich J.E."/>
            <person name="Barry K."/>
            <person name="Grigoriev I.V."/>
            <person name="Crous P."/>
            <person name="Smith M.E."/>
        </authorList>
    </citation>
    <scope>NUCLEOTIDE SEQUENCE</scope>
    <source>
        <strain evidence="7">BCRC 34489</strain>
    </source>
</reference>
<organism evidence="7 8">
    <name type="scientific">Coemansia interrupta</name>
    <dbReference type="NCBI Taxonomy" id="1126814"/>
    <lineage>
        <taxon>Eukaryota</taxon>
        <taxon>Fungi</taxon>
        <taxon>Fungi incertae sedis</taxon>
        <taxon>Zoopagomycota</taxon>
        <taxon>Kickxellomycotina</taxon>
        <taxon>Kickxellomycetes</taxon>
        <taxon>Kickxellales</taxon>
        <taxon>Kickxellaceae</taxon>
        <taxon>Coemansia</taxon>
    </lineage>
</organism>
<dbReference type="GO" id="GO:0004439">
    <property type="term" value="F:phosphatidylinositol-4,5-bisphosphate 5-phosphatase activity"/>
    <property type="evidence" value="ECO:0007669"/>
    <property type="project" value="UniProtKB-EC"/>
</dbReference>
<name>A0A9W8LJL2_9FUNG</name>
<evidence type="ECO:0000313" key="7">
    <source>
        <dbReference type="EMBL" id="KAJ2781839.1"/>
    </source>
</evidence>
<sequence>MDSKRFFVYVRSYPRAIALVPTHALSSAAGTFLAVSTLGGNGGSAAAGDDGGDVRISLEIRPVASDLQQFTPLDMDSIYGTAGLLDYQGDTYMFLITQAQAQCDLGSPDGRTAGGQTVYRVQQTIALSLTDNIYDSPAYRRMPGAMHDDYHYASGDGGDMYGVTNPCAAMCGFLGSGAFYFAPSFDITRTRQSQSLRSVLGDTRLAHDPDGKFQWNGGLLRVFGEYREHVCGAEERRRFDAAGYAVSLVEGSVEAWWGEAAAVFVVSRSSSMRSGMRFLTRGVDDEGGVANEVETEVIVRAAGREFAHVQVRGSVPVFWTQDGVQLGSHRVRITRSVRATLPATKRHFGDLLMRYGRVCAVNLLKTQAQESGEALEAGSSEAALGRFYRAMVDAMRLPEALVGYQAFDYNGEVRGGNFDRVHTLIRRLTPSLADHRYYLATCEGQPPVVLALQRGVQRTNCIDCLDRTNVVQSVISRSVVGEYLRHTAAVSVGVRQAVLAALAGMWAANGDRLSRVYAGTGALKTDVTVSGKSGWAGFLSDATKSLSRLVQSNFQDRGKQSTIDLLLGAGDSALVCRPLRLHDPYAAVVERELEKCLPRISAARSVRGMLCTYNMHGRAYDGSALGSWLAMPRSAAERPDFVAVAFQEIVPLDVQSVVSADPANRRTWERVLAAELNRQHRRALGDQAEGEYALVSSEQLVGVALLFFAHESLLPSIHGLQMAKHKTGLGGMAGTKGCVAMHVMLNDTSLCLVAAHLAAGATNVAERNADFHAIRRGLRFRYGRRIDDHDCTVWLGDLNYRIDLPNDQARLLIAQGQPASLMMYDQLSMQMAAGTAFSNYTEMPITFAPTYKFDPGTDTYDTSEKMRVPSWTDRIVYRGGAVRMLKYYRDEIRLSDHKPVMGMAEVHVVEVDKGLRRRIVRELYARRHVVEEDGVAAEVRVESLIEVAEEPQGKKKKMPPPVPPQRSKPGVRLPVPSSDAHAWWDDEAPAARRLPGNPALINPFAPHSLSIDRSTPLPSDQPDTPSPLSSEQPSLIDLSSDPFADDGSGISWEPIEPI</sequence>
<evidence type="ECO:0000256" key="4">
    <source>
        <dbReference type="ARBA" id="ARBA00022801"/>
    </source>
</evidence>
<accession>A0A9W8LJL2</accession>
<dbReference type="SUPFAM" id="SSF56219">
    <property type="entry name" value="DNase I-like"/>
    <property type="match status" value="1"/>
</dbReference>
<dbReference type="Proteomes" id="UP001140172">
    <property type="component" value="Unassembled WGS sequence"/>
</dbReference>
<keyword evidence="4 7" id="KW-0378">Hydrolase</keyword>
<dbReference type="InterPro" id="IPR002013">
    <property type="entry name" value="SAC_dom"/>
</dbReference>
<dbReference type="GO" id="GO:0046856">
    <property type="term" value="P:phosphatidylinositol dephosphorylation"/>
    <property type="evidence" value="ECO:0007669"/>
    <property type="project" value="InterPro"/>
</dbReference>
<evidence type="ECO:0000313" key="8">
    <source>
        <dbReference type="Proteomes" id="UP001140172"/>
    </source>
</evidence>
<dbReference type="SMART" id="SM00128">
    <property type="entry name" value="IPPc"/>
    <property type="match status" value="1"/>
</dbReference>
<protein>
    <recommendedName>
        <fullName evidence="3">phosphoinositide 5-phosphatase</fullName>
        <ecNumber evidence="3">3.1.3.36</ecNumber>
    </recommendedName>
</protein>
<evidence type="ECO:0000256" key="2">
    <source>
        <dbReference type="ARBA" id="ARBA00009678"/>
    </source>
</evidence>
<comment type="similarity">
    <text evidence="1">Belongs to the synaptojanin family.</text>
</comment>
<feature type="region of interest" description="Disordered" evidence="5">
    <location>
        <begin position="950"/>
        <end position="979"/>
    </location>
</feature>
<feature type="compositionally biased region" description="Polar residues" evidence="5">
    <location>
        <begin position="1011"/>
        <end position="1033"/>
    </location>
</feature>
<dbReference type="PANTHER" id="PTHR11200:SF257">
    <property type="entry name" value="PHOSPHOINOSITIDE 5-PHOSPHATASE"/>
    <property type="match status" value="1"/>
</dbReference>
<gene>
    <name evidence="7" type="primary">syj1</name>
    <name evidence="7" type="ORF">GGI15_003097</name>
</gene>
<dbReference type="InterPro" id="IPR000300">
    <property type="entry name" value="IPPc"/>
</dbReference>
<proteinExistence type="inferred from homology"/>